<sequence length="174" mass="19016">MGEAGASRGPSITPLSEREGEAGREEQGLTKREEKGNSEEKREGGDRARLSDGATKACSQSYSKTLFGKPMGSRACLDRRRSLPRRDQDLLVSSSCDITGHCSPLGLDTRPRCQATAVKGLSVNVCAASAYNNRTSLSHSITTIITDLPRERTGWREGDRDEEGRKDGRMELEE</sequence>
<evidence type="ECO:0000256" key="1">
    <source>
        <dbReference type="SAM" id="MobiDB-lite"/>
    </source>
</evidence>
<dbReference type="AlphaFoldDB" id="A0A9N7U9S6"/>
<reference evidence="2" key="1">
    <citation type="submission" date="2020-03" db="EMBL/GenBank/DDBJ databases">
        <authorList>
            <person name="Weist P."/>
        </authorList>
    </citation>
    <scope>NUCLEOTIDE SEQUENCE</scope>
</reference>
<name>A0A9N7U9S6_PLEPL</name>
<comment type="caution">
    <text evidence="2">The sequence shown here is derived from an EMBL/GenBank/DDBJ whole genome shotgun (WGS) entry which is preliminary data.</text>
</comment>
<feature type="region of interest" description="Disordered" evidence="1">
    <location>
        <begin position="150"/>
        <end position="174"/>
    </location>
</feature>
<organism evidence="2 3">
    <name type="scientific">Pleuronectes platessa</name>
    <name type="common">European plaice</name>
    <dbReference type="NCBI Taxonomy" id="8262"/>
    <lineage>
        <taxon>Eukaryota</taxon>
        <taxon>Metazoa</taxon>
        <taxon>Chordata</taxon>
        <taxon>Craniata</taxon>
        <taxon>Vertebrata</taxon>
        <taxon>Euteleostomi</taxon>
        <taxon>Actinopterygii</taxon>
        <taxon>Neopterygii</taxon>
        <taxon>Teleostei</taxon>
        <taxon>Neoteleostei</taxon>
        <taxon>Acanthomorphata</taxon>
        <taxon>Carangaria</taxon>
        <taxon>Pleuronectiformes</taxon>
        <taxon>Pleuronectoidei</taxon>
        <taxon>Pleuronectidae</taxon>
        <taxon>Pleuronectes</taxon>
    </lineage>
</organism>
<feature type="compositionally biased region" description="Basic and acidic residues" evidence="1">
    <location>
        <begin position="16"/>
        <end position="50"/>
    </location>
</feature>
<gene>
    <name evidence="2" type="ORF">PLEPLA_LOCUS15024</name>
</gene>
<evidence type="ECO:0000313" key="2">
    <source>
        <dbReference type="EMBL" id="CAB1427086.1"/>
    </source>
</evidence>
<dbReference type="EMBL" id="CADEAL010000940">
    <property type="protein sequence ID" value="CAB1427086.1"/>
    <property type="molecule type" value="Genomic_DNA"/>
</dbReference>
<protein>
    <submittedName>
        <fullName evidence="2">Uncharacterized protein</fullName>
    </submittedName>
</protein>
<feature type="region of interest" description="Disordered" evidence="1">
    <location>
        <begin position="1"/>
        <end position="56"/>
    </location>
</feature>
<dbReference type="Proteomes" id="UP001153269">
    <property type="component" value="Unassembled WGS sequence"/>
</dbReference>
<accession>A0A9N7U9S6</accession>
<evidence type="ECO:0000313" key="3">
    <source>
        <dbReference type="Proteomes" id="UP001153269"/>
    </source>
</evidence>
<keyword evidence="3" id="KW-1185">Reference proteome</keyword>
<proteinExistence type="predicted"/>